<evidence type="ECO:0000313" key="2">
    <source>
        <dbReference type="Proteomes" id="UP001269144"/>
    </source>
</evidence>
<proteinExistence type="predicted"/>
<organism evidence="1 2">
    <name type="scientific">Paracoccus aurantius</name>
    <dbReference type="NCBI Taxonomy" id="3073814"/>
    <lineage>
        <taxon>Bacteria</taxon>
        <taxon>Pseudomonadati</taxon>
        <taxon>Pseudomonadota</taxon>
        <taxon>Alphaproteobacteria</taxon>
        <taxon>Rhodobacterales</taxon>
        <taxon>Paracoccaceae</taxon>
        <taxon>Paracoccus</taxon>
    </lineage>
</organism>
<dbReference type="InterPro" id="IPR027417">
    <property type="entry name" value="P-loop_NTPase"/>
</dbReference>
<evidence type="ECO:0000313" key="1">
    <source>
        <dbReference type="EMBL" id="MDS9466075.1"/>
    </source>
</evidence>
<dbReference type="Gene3D" id="3.40.50.300">
    <property type="entry name" value="P-loop containing nucleotide triphosphate hydrolases"/>
    <property type="match status" value="1"/>
</dbReference>
<dbReference type="EMBL" id="JAVQLW010000001">
    <property type="protein sequence ID" value="MDS9466075.1"/>
    <property type="molecule type" value="Genomic_DNA"/>
</dbReference>
<dbReference type="SUPFAM" id="SSF52540">
    <property type="entry name" value="P-loop containing nucleoside triphosphate hydrolases"/>
    <property type="match status" value="1"/>
</dbReference>
<sequence>MRIVLHPGPHKTATTMVQSALKTGLGGQIVGGAADARNLAGLADDFRTIRWAFVALNMKPTKKRVENARQLLRKFAESAEAMGVTNLVVSDENFLGHPPTFFVLKHGEARYYRHNSATAEAIAEAFEPWEVEIVFTTRKQETLFPSHYMDGIRWVRLDMSLDEFWALLLQEGIDALRFDKLAEPWRDHFGAQKVSHLGYELLEEAPDVFMKGISERFHLPPASLALPGKRVNGSLPGFKIELARQLFRDIAAGTKERKAARHELLKAEPLPGQEEIPRPRLSAKSLDEIRAAFADDLSYSP</sequence>
<accession>A0ABU2HM10</accession>
<keyword evidence="2" id="KW-1185">Reference proteome</keyword>
<gene>
    <name evidence="1" type="ORF">RGQ15_00595</name>
</gene>
<name>A0ABU2HM10_9RHOB</name>
<protein>
    <recommendedName>
        <fullName evidence="3">Sulfotransferase family protein</fullName>
    </recommendedName>
</protein>
<dbReference type="RefSeq" id="WP_311158268.1">
    <property type="nucleotide sequence ID" value="NZ_JAVQLW010000001.1"/>
</dbReference>
<comment type="caution">
    <text evidence="1">The sequence shown here is derived from an EMBL/GenBank/DDBJ whole genome shotgun (WGS) entry which is preliminary data.</text>
</comment>
<dbReference type="Proteomes" id="UP001269144">
    <property type="component" value="Unassembled WGS sequence"/>
</dbReference>
<reference evidence="2" key="1">
    <citation type="submission" date="2023-07" db="EMBL/GenBank/DDBJ databases">
        <title>Paracoccus sp. MBLB3053 whole genome sequence.</title>
        <authorList>
            <person name="Hwang C.Y."/>
            <person name="Cho E.-S."/>
            <person name="Seo M.-J."/>
        </authorList>
    </citation>
    <scope>NUCLEOTIDE SEQUENCE [LARGE SCALE GENOMIC DNA]</scope>
    <source>
        <strain evidence="2">MBLB3053</strain>
    </source>
</reference>
<evidence type="ECO:0008006" key="3">
    <source>
        <dbReference type="Google" id="ProtNLM"/>
    </source>
</evidence>